<dbReference type="RefSeq" id="WP_124225253.1">
    <property type="nucleotide sequence ID" value="NZ_JALCYB010000003.1"/>
</dbReference>
<dbReference type="SUPFAM" id="SSF89447">
    <property type="entry name" value="AbrB/MazE/MraZ-like"/>
    <property type="match status" value="1"/>
</dbReference>
<dbReference type="InterPro" id="IPR037914">
    <property type="entry name" value="SpoVT-AbrB_sf"/>
</dbReference>
<accession>A0ABT4BJ28</accession>
<proteinExistence type="predicted"/>
<reference evidence="1" key="1">
    <citation type="journal article" date="2022" name="Int. J. Mol. Sci.">
        <title>Phenotypic and Genotypic Virulence Characterisation of Staphylococcus pettenkoferi Strains Isolated from Human Bloodstream and Diabetic Foot Infections.</title>
        <authorList>
            <person name="Magnan C."/>
            <person name="Ahmad-Mansour N."/>
            <person name="Pouget C."/>
            <person name="Morsli M."/>
            <person name="Huc-Brandt S."/>
            <person name="Pantel A."/>
            <person name="Dunyach-Remy C."/>
            <person name="Sotto A."/>
            <person name="Molle V."/>
            <person name="Lavigne J.-P."/>
        </authorList>
    </citation>
    <scope>NUCLEOTIDE SEQUENCE</scope>
    <source>
        <strain evidence="1">NSP012P</strain>
    </source>
</reference>
<protein>
    <recommendedName>
        <fullName evidence="3">Phage protein</fullName>
    </recommendedName>
</protein>
<reference evidence="1" key="2">
    <citation type="submission" date="2022-08" db="EMBL/GenBank/DDBJ databases">
        <authorList>
            <person name="Magnan C."/>
        </authorList>
    </citation>
    <scope>NUCLEOTIDE SEQUENCE</scope>
    <source>
        <strain evidence="1">NSP012P</strain>
    </source>
</reference>
<comment type="caution">
    <text evidence="1">The sequence shown here is derived from an EMBL/GenBank/DDBJ whole genome shotgun (WGS) entry which is preliminary data.</text>
</comment>
<dbReference type="EMBL" id="JANSLD010000003">
    <property type="protein sequence ID" value="MCY1582129.1"/>
    <property type="molecule type" value="Genomic_DNA"/>
</dbReference>
<keyword evidence="2" id="KW-1185">Reference proteome</keyword>
<evidence type="ECO:0000313" key="1">
    <source>
        <dbReference type="EMBL" id="MCY1582129.1"/>
    </source>
</evidence>
<organism evidence="1 2">
    <name type="scientific">Staphylococcus pettenkoferi</name>
    <dbReference type="NCBI Taxonomy" id="170573"/>
    <lineage>
        <taxon>Bacteria</taxon>
        <taxon>Bacillati</taxon>
        <taxon>Bacillota</taxon>
        <taxon>Bacilli</taxon>
        <taxon>Bacillales</taxon>
        <taxon>Staphylococcaceae</taxon>
        <taxon>Staphylococcus</taxon>
    </lineage>
</organism>
<name>A0ABT4BJ28_9STAP</name>
<sequence length="98" mass="11527">MKELTTLKIAIQEVEIMTFKNTRTVRPLEATQIVTLPNEVLQRLYISERQQLEFNIEGEKIPIEKAPNEDAYDNKDILNIAEKMTERYGETFKKLVDR</sequence>
<dbReference type="Gene3D" id="2.10.260.10">
    <property type="match status" value="1"/>
</dbReference>
<gene>
    <name evidence="1" type="ORF">NW133_01010</name>
</gene>
<evidence type="ECO:0000313" key="2">
    <source>
        <dbReference type="Proteomes" id="UP001072952"/>
    </source>
</evidence>
<dbReference type="Proteomes" id="UP001072952">
    <property type="component" value="Unassembled WGS sequence"/>
</dbReference>
<evidence type="ECO:0008006" key="3">
    <source>
        <dbReference type="Google" id="ProtNLM"/>
    </source>
</evidence>